<evidence type="ECO:0000313" key="1">
    <source>
        <dbReference type="EMBL" id="JAD43252.1"/>
    </source>
</evidence>
<reference evidence="1" key="2">
    <citation type="journal article" date="2015" name="Data Brief">
        <title>Shoot transcriptome of the giant reed, Arundo donax.</title>
        <authorList>
            <person name="Barrero R.A."/>
            <person name="Guerrero F.D."/>
            <person name="Moolhuijzen P."/>
            <person name="Goolsby J.A."/>
            <person name="Tidwell J."/>
            <person name="Bellgard S.E."/>
            <person name="Bellgard M.I."/>
        </authorList>
    </citation>
    <scope>NUCLEOTIDE SEQUENCE</scope>
    <source>
        <tissue evidence="1">Shoot tissue taken approximately 20 cm above the soil surface</tissue>
    </source>
</reference>
<protein>
    <submittedName>
        <fullName evidence="1">Uncharacterized protein</fullName>
    </submittedName>
</protein>
<name>A0A0A9A870_ARUDO</name>
<reference evidence="1" key="1">
    <citation type="submission" date="2014-09" db="EMBL/GenBank/DDBJ databases">
        <authorList>
            <person name="Magalhaes I.L.F."/>
            <person name="Oliveira U."/>
            <person name="Santos F.R."/>
            <person name="Vidigal T.H.D.A."/>
            <person name="Brescovit A.D."/>
            <person name="Santos A.J."/>
        </authorList>
    </citation>
    <scope>NUCLEOTIDE SEQUENCE</scope>
    <source>
        <tissue evidence="1">Shoot tissue taken approximately 20 cm above the soil surface</tissue>
    </source>
</reference>
<organism evidence="1">
    <name type="scientific">Arundo donax</name>
    <name type="common">Giant reed</name>
    <name type="synonym">Donax arundinaceus</name>
    <dbReference type="NCBI Taxonomy" id="35708"/>
    <lineage>
        <taxon>Eukaryota</taxon>
        <taxon>Viridiplantae</taxon>
        <taxon>Streptophyta</taxon>
        <taxon>Embryophyta</taxon>
        <taxon>Tracheophyta</taxon>
        <taxon>Spermatophyta</taxon>
        <taxon>Magnoliopsida</taxon>
        <taxon>Liliopsida</taxon>
        <taxon>Poales</taxon>
        <taxon>Poaceae</taxon>
        <taxon>PACMAD clade</taxon>
        <taxon>Arundinoideae</taxon>
        <taxon>Arundineae</taxon>
        <taxon>Arundo</taxon>
    </lineage>
</organism>
<proteinExistence type="predicted"/>
<dbReference type="AlphaFoldDB" id="A0A0A9A870"/>
<accession>A0A0A9A870</accession>
<sequence>MICRKQKHGISLTTLSRRVIIAVE</sequence>
<dbReference type="EMBL" id="GBRH01254643">
    <property type="protein sequence ID" value="JAD43252.1"/>
    <property type="molecule type" value="Transcribed_RNA"/>
</dbReference>